<accession>A0A3S0SCG1</accession>
<dbReference type="AlphaFoldDB" id="A0A3S0SCG1"/>
<reference evidence="2 3" key="1">
    <citation type="submission" date="2018-12" db="EMBL/GenBank/DDBJ databases">
        <title>Dyella dinghuensis sp. nov. DHOA06 and Dyella choica sp. nov. 4M-K27, isolated from forest soil.</title>
        <authorList>
            <person name="Qiu L.-H."/>
            <person name="Gao Z.-H."/>
        </authorList>
    </citation>
    <scope>NUCLEOTIDE SEQUENCE [LARGE SCALE GENOMIC DNA]</scope>
    <source>
        <strain evidence="2 3">4M-K27</strain>
    </source>
</reference>
<dbReference type="InterPro" id="IPR009998">
    <property type="entry name" value="YfaZ"/>
</dbReference>
<evidence type="ECO:0000256" key="1">
    <source>
        <dbReference type="SAM" id="SignalP"/>
    </source>
</evidence>
<evidence type="ECO:0000313" key="2">
    <source>
        <dbReference type="EMBL" id="RUL79691.1"/>
    </source>
</evidence>
<feature type="chain" id="PRO_5018580231" description="YfaZ" evidence="1">
    <location>
        <begin position="29"/>
        <end position="189"/>
    </location>
</feature>
<name>A0A3S0SCG1_9GAMM</name>
<keyword evidence="3" id="KW-1185">Reference proteome</keyword>
<dbReference type="Proteomes" id="UP000274358">
    <property type="component" value="Unassembled WGS sequence"/>
</dbReference>
<dbReference type="EMBL" id="RYYV01000001">
    <property type="protein sequence ID" value="RUL79691.1"/>
    <property type="molecule type" value="Genomic_DNA"/>
</dbReference>
<evidence type="ECO:0008006" key="4">
    <source>
        <dbReference type="Google" id="ProtNLM"/>
    </source>
</evidence>
<protein>
    <recommendedName>
        <fullName evidence="4">YfaZ</fullName>
    </recommendedName>
</protein>
<proteinExistence type="predicted"/>
<organism evidence="2 3">
    <name type="scientific">Dyella choica</name>
    <dbReference type="NCBI Taxonomy" id="1927959"/>
    <lineage>
        <taxon>Bacteria</taxon>
        <taxon>Pseudomonadati</taxon>
        <taxon>Pseudomonadota</taxon>
        <taxon>Gammaproteobacteria</taxon>
        <taxon>Lysobacterales</taxon>
        <taxon>Rhodanobacteraceae</taxon>
        <taxon>Dyella</taxon>
    </lineage>
</organism>
<sequence>MQGERTRGQKFAAMLVGLLGMMSSTAFAVDLSLSGGDGSVAGSLGGRVIPGLLRADLGYLHTGRGDGNADVYSGDLLLSPALPIFHPQVGVRYQYQDSRYGRGGGLGFGGSLFLGVLPRLQLGVFGFYTPGKSTTGNLRRSVDYGAQAKLHVVRSLYVSAGYRILRSRFEGGGEHDLYRGPAFSVELGL</sequence>
<dbReference type="Pfam" id="PF07437">
    <property type="entry name" value="YfaZ"/>
    <property type="match status" value="1"/>
</dbReference>
<comment type="caution">
    <text evidence="2">The sequence shown here is derived from an EMBL/GenBank/DDBJ whole genome shotgun (WGS) entry which is preliminary data.</text>
</comment>
<feature type="signal peptide" evidence="1">
    <location>
        <begin position="1"/>
        <end position="28"/>
    </location>
</feature>
<evidence type="ECO:0000313" key="3">
    <source>
        <dbReference type="Proteomes" id="UP000274358"/>
    </source>
</evidence>
<keyword evidence="1" id="KW-0732">Signal</keyword>
<gene>
    <name evidence="2" type="ORF">EKH80_00320</name>
</gene>